<feature type="region of interest" description="Disordered" evidence="1">
    <location>
        <begin position="38"/>
        <end position="64"/>
    </location>
</feature>
<dbReference type="RefSeq" id="WP_380228007.1">
    <property type="nucleotide sequence ID" value="NZ_JBHSOF010000038.1"/>
</dbReference>
<protein>
    <submittedName>
        <fullName evidence="2">Uncharacterized protein</fullName>
    </submittedName>
</protein>
<name>A0ABW0X973_9ACTN</name>
<comment type="caution">
    <text evidence="2">The sequence shown here is derived from an EMBL/GenBank/DDBJ whole genome shotgun (WGS) entry which is preliminary data.</text>
</comment>
<keyword evidence="3" id="KW-1185">Reference proteome</keyword>
<feature type="non-terminal residue" evidence="2">
    <location>
        <position position="64"/>
    </location>
</feature>
<proteinExistence type="predicted"/>
<evidence type="ECO:0000313" key="3">
    <source>
        <dbReference type="Proteomes" id="UP001595975"/>
    </source>
</evidence>
<organism evidence="2 3">
    <name type="scientific">Kitasatospora misakiensis</name>
    <dbReference type="NCBI Taxonomy" id="67330"/>
    <lineage>
        <taxon>Bacteria</taxon>
        <taxon>Bacillati</taxon>
        <taxon>Actinomycetota</taxon>
        <taxon>Actinomycetes</taxon>
        <taxon>Kitasatosporales</taxon>
        <taxon>Streptomycetaceae</taxon>
        <taxon>Kitasatospora</taxon>
    </lineage>
</organism>
<dbReference type="EMBL" id="JBHSOF010000038">
    <property type="protein sequence ID" value="MFC5666335.1"/>
    <property type="molecule type" value="Genomic_DNA"/>
</dbReference>
<evidence type="ECO:0000256" key="1">
    <source>
        <dbReference type="SAM" id="MobiDB-lite"/>
    </source>
</evidence>
<feature type="region of interest" description="Disordered" evidence="1">
    <location>
        <begin position="1"/>
        <end position="22"/>
    </location>
</feature>
<reference evidence="3" key="1">
    <citation type="journal article" date="2019" name="Int. J. Syst. Evol. Microbiol.">
        <title>The Global Catalogue of Microorganisms (GCM) 10K type strain sequencing project: providing services to taxonomists for standard genome sequencing and annotation.</title>
        <authorList>
            <consortium name="The Broad Institute Genomics Platform"/>
            <consortium name="The Broad Institute Genome Sequencing Center for Infectious Disease"/>
            <person name="Wu L."/>
            <person name="Ma J."/>
        </authorList>
    </citation>
    <scope>NUCLEOTIDE SEQUENCE [LARGE SCALE GENOMIC DNA]</scope>
    <source>
        <strain evidence="3">CGMCC 4.1437</strain>
    </source>
</reference>
<evidence type="ECO:0000313" key="2">
    <source>
        <dbReference type="EMBL" id="MFC5666335.1"/>
    </source>
</evidence>
<dbReference type="Proteomes" id="UP001595975">
    <property type="component" value="Unassembled WGS sequence"/>
</dbReference>
<accession>A0ABW0X973</accession>
<gene>
    <name evidence="2" type="ORF">ACFP3U_25625</name>
</gene>
<sequence length="64" mass="6638">MTPLLGRSAQMRRVATSSAAARPLSEAIALSTRLGVSRPGQAGRLHSRARSPPRLITAKCQGGG</sequence>